<dbReference type="RefSeq" id="WP_377571820.1">
    <property type="nucleotide sequence ID" value="NZ_JBHTMP010000023.1"/>
</dbReference>
<dbReference type="InterPro" id="IPR011610">
    <property type="entry name" value="SAM_mthyl_Trfase_ML2640-like"/>
</dbReference>
<sequence length="290" mass="32290">MQSGSSRSYTAEGVTALRAVGARERDPKLRNPDHLAEQFLTWPLRTRVRWAPLRVASVAVIERLLPGLYRFVTARTKHIDSVLVDELGSGAVRQLFILGAGADSRPYRFRERLDGVRVFELDHPATSAWKQQQTRKLFGQLPAHVRYVPINFDSQPLATALDEAGADRNTPSLFIWEGVTPYLTEQAVTATLREISRFATGSSVLFDYFYHDAIHDPTRHVDAPKFHSYLGRRGEPLTFGIEPDQMAAYLATHGLTLASHAYPADLADRHLGGAHQVLPFSAIVHARTAG</sequence>
<dbReference type="InterPro" id="IPR029063">
    <property type="entry name" value="SAM-dependent_MTases_sf"/>
</dbReference>
<comment type="function">
    <text evidence="1 6">Exhibits S-adenosyl-L-methionine-dependent methyltransferase activity.</text>
</comment>
<protein>
    <recommendedName>
        <fullName evidence="6">S-adenosyl-L-methionine-dependent methyltransferase</fullName>
        <ecNumber evidence="6">2.1.1.-</ecNumber>
    </recommendedName>
</protein>
<keyword evidence="3 6" id="KW-0489">Methyltransferase</keyword>
<evidence type="ECO:0000256" key="3">
    <source>
        <dbReference type="ARBA" id="ARBA00022603"/>
    </source>
</evidence>
<dbReference type="PANTHER" id="PTHR43619">
    <property type="entry name" value="S-ADENOSYL-L-METHIONINE-DEPENDENT METHYLTRANSFERASE YKTD-RELATED"/>
    <property type="match status" value="1"/>
</dbReference>
<evidence type="ECO:0000313" key="8">
    <source>
        <dbReference type="Proteomes" id="UP001597260"/>
    </source>
</evidence>
<keyword evidence="8" id="KW-1185">Reference proteome</keyword>
<dbReference type="Pfam" id="PF04072">
    <property type="entry name" value="LCM"/>
    <property type="match status" value="1"/>
</dbReference>
<dbReference type="InterPro" id="IPR007213">
    <property type="entry name" value="Ppm1/Ppm2/Tcmp"/>
</dbReference>
<comment type="similarity">
    <text evidence="2 6">Belongs to the UPF0677 family.</text>
</comment>
<gene>
    <name evidence="7" type="ORF">ACFQ4H_16320</name>
</gene>
<evidence type="ECO:0000256" key="2">
    <source>
        <dbReference type="ARBA" id="ARBA00008138"/>
    </source>
</evidence>
<evidence type="ECO:0000256" key="4">
    <source>
        <dbReference type="ARBA" id="ARBA00022679"/>
    </source>
</evidence>
<dbReference type="Gene3D" id="3.40.50.150">
    <property type="entry name" value="Vaccinia Virus protein VP39"/>
    <property type="match status" value="1"/>
</dbReference>
<dbReference type="EMBL" id="JBHTMP010000023">
    <property type="protein sequence ID" value="MFD1322663.1"/>
    <property type="molecule type" value="Genomic_DNA"/>
</dbReference>
<dbReference type="EC" id="2.1.1.-" evidence="6"/>
<reference evidence="8" key="1">
    <citation type="journal article" date="2019" name="Int. J. Syst. Evol. Microbiol.">
        <title>The Global Catalogue of Microorganisms (GCM) 10K type strain sequencing project: providing services to taxonomists for standard genome sequencing and annotation.</title>
        <authorList>
            <consortium name="The Broad Institute Genomics Platform"/>
            <consortium name="The Broad Institute Genome Sequencing Center for Infectious Disease"/>
            <person name="Wu L."/>
            <person name="Ma J."/>
        </authorList>
    </citation>
    <scope>NUCLEOTIDE SEQUENCE [LARGE SCALE GENOMIC DNA]</scope>
    <source>
        <strain evidence="8">JCM 31037</strain>
    </source>
</reference>
<comment type="caution">
    <text evidence="7">The sequence shown here is derived from an EMBL/GenBank/DDBJ whole genome shotgun (WGS) entry which is preliminary data.</text>
</comment>
<name>A0ABW3YG00_9ACTN</name>
<dbReference type="GO" id="GO:0008168">
    <property type="term" value="F:methyltransferase activity"/>
    <property type="evidence" value="ECO:0007669"/>
    <property type="project" value="UniProtKB-KW"/>
</dbReference>
<keyword evidence="5 6" id="KW-0949">S-adenosyl-L-methionine</keyword>
<evidence type="ECO:0000313" key="7">
    <source>
        <dbReference type="EMBL" id="MFD1322663.1"/>
    </source>
</evidence>
<dbReference type="Proteomes" id="UP001597260">
    <property type="component" value="Unassembled WGS sequence"/>
</dbReference>
<dbReference type="NCBIfam" id="TIGR00027">
    <property type="entry name" value="mthyl_TIGR00027"/>
    <property type="match status" value="1"/>
</dbReference>
<dbReference type="GO" id="GO:0032259">
    <property type="term" value="P:methylation"/>
    <property type="evidence" value="ECO:0007669"/>
    <property type="project" value="UniProtKB-KW"/>
</dbReference>
<evidence type="ECO:0000256" key="6">
    <source>
        <dbReference type="RuleBase" id="RU362030"/>
    </source>
</evidence>
<organism evidence="7 8">
    <name type="scientific">Micromonospora sonneratiae</name>
    <dbReference type="NCBI Taxonomy" id="1184706"/>
    <lineage>
        <taxon>Bacteria</taxon>
        <taxon>Bacillati</taxon>
        <taxon>Actinomycetota</taxon>
        <taxon>Actinomycetes</taxon>
        <taxon>Micromonosporales</taxon>
        <taxon>Micromonosporaceae</taxon>
        <taxon>Micromonospora</taxon>
    </lineage>
</organism>
<evidence type="ECO:0000256" key="1">
    <source>
        <dbReference type="ARBA" id="ARBA00003907"/>
    </source>
</evidence>
<evidence type="ECO:0000256" key="5">
    <source>
        <dbReference type="ARBA" id="ARBA00022691"/>
    </source>
</evidence>
<keyword evidence="4 7" id="KW-0808">Transferase</keyword>
<dbReference type="PANTHER" id="PTHR43619:SF2">
    <property type="entry name" value="S-ADENOSYL-L-METHIONINE-DEPENDENT METHYLTRANSFERASES SUPERFAMILY PROTEIN"/>
    <property type="match status" value="1"/>
</dbReference>
<proteinExistence type="inferred from homology"/>
<accession>A0ABW3YG00</accession>
<dbReference type="SUPFAM" id="SSF53335">
    <property type="entry name" value="S-adenosyl-L-methionine-dependent methyltransferases"/>
    <property type="match status" value="1"/>
</dbReference>